<dbReference type="InterPro" id="IPR036890">
    <property type="entry name" value="HATPase_C_sf"/>
</dbReference>
<dbReference type="InterPro" id="IPR025828">
    <property type="entry name" value="Put_sensor_dom"/>
</dbReference>
<proteinExistence type="predicted"/>
<dbReference type="EC" id="2.7.13.3" evidence="2"/>
<dbReference type="PANTHER" id="PTHR24421:SF10">
    <property type="entry name" value="NITRATE_NITRITE SENSOR PROTEIN NARQ"/>
    <property type="match status" value="1"/>
</dbReference>
<keyword evidence="6 11" id="KW-0418">Kinase</keyword>
<dbReference type="InterPro" id="IPR003594">
    <property type="entry name" value="HATPase_dom"/>
</dbReference>
<dbReference type="Gene3D" id="1.20.5.1930">
    <property type="match status" value="1"/>
</dbReference>
<evidence type="ECO:0000256" key="5">
    <source>
        <dbReference type="ARBA" id="ARBA00022741"/>
    </source>
</evidence>
<keyword evidence="7" id="KW-0067">ATP-binding</keyword>
<dbReference type="EMBL" id="JBHUKQ010000010">
    <property type="protein sequence ID" value="MFD2481538.1"/>
    <property type="molecule type" value="Genomic_DNA"/>
</dbReference>
<comment type="catalytic activity">
    <reaction evidence="1">
        <text>ATP + protein L-histidine = ADP + protein N-phospho-L-histidine.</text>
        <dbReference type="EC" id="2.7.13.3"/>
    </reaction>
</comment>
<feature type="transmembrane region" description="Helical" evidence="9">
    <location>
        <begin position="106"/>
        <end position="139"/>
    </location>
</feature>
<accession>A0ABW5HYJ6</accession>
<evidence type="ECO:0000256" key="6">
    <source>
        <dbReference type="ARBA" id="ARBA00022777"/>
    </source>
</evidence>
<dbReference type="Pfam" id="PF07730">
    <property type="entry name" value="HisKA_3"/>
    <property type="match status" value="1"/>
</dbReference>
<protein>
    <recommendedName>
        <fullName evidence="2">histidine kinase</fullName>
        <ecNumber evidence="2">2.7.13.3</ecNumber>
    </recommendedName>
</protein>
<dbReference type="SMART" id="SM00387">
    <property type="entry name" value="HATPase_c"/>
    <property type="match status" value="1"/>
</dbReference>
<keyword evidence="9" id="KW-0812">Transmembrane</keyword>
<keyword evidence="12" id="KW-1185">Reference proteome</keyword>
<feature type="transmembrane region" description="Helical" evidence="9">
    <location>
        <begin position="159"/>
        <end position="183"/>
    </location>
</feature>
<evidence type="ECO:0000256" key="2">
    <source>
        <dbReference type="ARBA" id="ARBA00012438"/>
    </source>
</evidence>
<evidence type="ECO:0000256" key="8">
    <source>
        <dbReference type="ARBA" id="ARBA00023012"/>
    </source>
</evidence>
<comment type="caution">
    <text evidence="11">The sequence shown here is derived from an EMBL/GenBank/DDBJ whole genome shotgun (WGS) entry which is preliminary data.</text>
</comment>
<evidence type="ECO:0000256" key="7">
    <source>
        <dbReference type="ARBA" id="ARBA00022840"/>
    </source>
</evidence>
<feature type="domain" description="Histidine kinase/HSP90-like ATPase" evidence="10">
    <location>
        <begin position="320"/>
        <end position="410"/>
    </location>
</feature>
<dbReference type="SUPFAM" id="SSF55874">
    <property type="entry name" value="ATPase domain of HSP90 chaperone/DNA topoisomerase II/histidine kinase"/>
    <property type="match status" value="1"/>
</dbReference>
<dbReference type="InterPro" id="IPR011712">
    <property type="entry name" value="Sig_transdc_His_kin_sub3_dim/P"/>
</dbReference>
<evidence type="ECO:0000256" key="3">
    <source>
        <dbReference type="ARBA" id="ARBA00022553"/>
    </source>
</evidence>
<dbReference type="InterPro" id="IPR050482">
    <property type="entry name" value="Sensor_HK_TwoCompSys"/>
</dbReference>
<dbReference type="RefSeq" id="WP_344273541.1">
    <property type="nucleotide sequence ID" value="NZ_BAAAHV010000011.1"/>
</dbReference>
<name>A0ABW5HYJ6_9PSEU</name>
<evidence type="ECO:0000313" key="11">
    <source>
        <dbReference type="EMBL" id="MFD2481538.1"/>
    </source>
</evidence>
<dbReference type="PROSITE" id="PS51257">
    <property type="entry name" value="PROKAR_LIPOPROTEIN"/>
    <property type="match status" value="1"/>
</dbReference>
<dbReference type="Proteomes" id="UP001597542">
    <property type="component" value="Unassembled WGS sequence"/>
</dbReference>
<dbReference type="Pfam" id="PF02518">
    <property type="entry name" value="HATPase_c"/>
    <property type="match status" value="1"/>
</dbReference>
<dbReference type="PANTHER" id="PTHR24421">
    <property type="entry name" value="NITRATE/NITRITE SENSOR PROTEIN NARX-RELATED"/>
    <property type="match status" value="1"/>
</dbReference>
<feature type="transmembrane region" description="Helical" evidence="9">
    <location>
        <begin position="14"/>
        <end position="35"/>
    </location>
</feature>
<keyword evidence="4" id="KW-0808">Transferase</keyword>
<evidence type="ECO:0000313" key="12">
    <source>
        <dbReference type="Proteomes" id="UP001597542"/>
    </source>
</evidence>
<sequence length="412" mass="43156">MVRDRSRAGVVRSVAYLLSGVPLGVGCLLVIVATAGAGVALAPVAIGLGPLLLLCQLGIPVARLERRRLRWVSPEPVPVALRSSGAGGWWRRSKARLRERATWQELGYTALLATLLWVFDLLVVLVGVVLPCAMILAPLVVAVSPSGWVPSGAAMVRSGLAWVIVPLGAVALAVAVFVLPAAAGARARVTRVMLEPARGGEFELVEVRRSRARMVDQHEAERRRIERDLHDGAQQRLTSLAMMLGLARTQLDAGSGPGALVDRAHAEAKLALAELGDLIRGIHPKILSDRGLDAALGDLADRCALPVRLDTAVGARLPDSAESAAYYAVSEALTNVVKHSGADRAEVVARYQEGVLLVEIRDNGRGGADQHAGGGLTGLADRSAVVGGTVALSSPPGGPTVVRVRIPSEPLS</sequence>
<dbReference type="CDD" id="cd16917">
    <property type="entry name" value="HATPase_UhpB-NarQ-NarX-like"/>
    <property type="match status" value="1"/>
</dbReference>
<evidence type="ECO:0000256" key="9">
    <source>
        <dbReference type="SAM" id="Phobius"/>
    </source>
</evidence>
<evidence type="ECO:0000256" key="1">
    <source>
        <dbReference type="ARBA" id="ARBA00000085"/>
    </source>
</evidence>
<keyword evidence="5" id="KW-0547">Nucleotide-binding</keyword>
<feature type="transmembrane region" description="Helical" evidence="9">
    <location>
        <begin position="41"/>
        <end position="62"/>
    </location>
</feature>
<dbReference type="Pfam" id="PF13796">
    <property type="entry name" value="Sensor"/>
    <property type="match status" value="1"/>
</dbReference>
<evidence type="ECO:0000259" key="10">
    <source>
        <dbReference type="SMART" id="SM00387"/>
    </source>
</evidence>
<keyword evidence="9" id="KW-1133">Transmembrane helix</keyword>
<reference evidence="12" key="1">
    <citation type="journal article" date="2019" name="Int. J. Syst. Evol. Microbiol.">
        <title>The Global Catalogue of Microorganisms (GCM) 10K type strain sequencing project: providing services to taxonomists for standard genome sequencing and annotation.</title>
        <authorList>
            <consortium name="The Broad Institute Genomics Platform"/>
            <consortium name="The Broad Institute Genome Sequencing Center for Infectious Disease"/>
            <person name="Wu L."/>
            <person name="Ma J."/>
        </authorList>
    </citation>
    <scope>NUCLEOTIDE SEQUENCE [LARGE SCALE GENOMIC DNA]</scope>
    <source>
        <strain evidence="12">CGMCC 4.7638</strain>
    </source>
</reference>
<keyword evidence="9" id="KW-0472">Membrane</keyword>
<keyword evidence="3" id="KW-0597">Phosphoprotein</keyword>
<dbReference type="GO" id="GO:0016301">
    <property type="term" value="F:kinase activity"/>
    <property type="evidence" value="ECO:0007669"/>
    <property type="project" value="UniProtKB-KW"/>
</dbReference>
<evidence type="ECO:0000256" key="4">
    <source>
        <dbReference type="ARBA" id="ARBA00022679"/>
    </source>
</evidence>
<dbReference type="Gene3D" id="3.30.565.10">
    <property type="entry name" value="Histidine kinase-like ATPase, C-terminal domain"/>
    <property type="match status" value="1"/>
</dbReference>
<organism evidence="11 12">
    <name type="scientific">Amycolatopsis albidoflavus</name>
    <dbReference type="NCBI Taxonomy" id="102226"/>
    <lineage>
        <taxon>Bacteria</taxon>
        <taxon>Bacillati</taxon>
        <taxon>Actinomycetota</taxon>
        <taxon>Actinomycetes</taxon>
        <taxon>Pseudonocardiales</taxon>
        <taxon>Pseudonocardiaceae</taxon>
        <taxon>Amycolatopsis</taxon>
    </lineage>
</organism>
<keyword evidence="8" id="KW-0902">Two-component regulatory system</keyword>
<gene>
    <name evidence="11" type="ORF">ACFSUT_14740</name>
</gene>